<feature type="region of interest" description="Disordered" evidence="4">
    <location>
        <begin position="649"/>
        <end position="702"/>
    </location>
</feature>
<feature type="region of interest" description="Disordered" evidence="4">
    <location>
        <begin position="867"/>
        <end position="937"/>
    </location>
</feature>
<dbReference type="InterPro" id="IPR003617">
    <property type="entry name" value="TFIIS/CRSP70_N_sub"/>
</dbReference>
<dbReference type="PANTHER" id="PTHR46548">
    <property type="entry name" value="BAH AND TFIIS DOMAIN-CONTAINING PROTEIN-RELATED"/>
    <property type="match status" value="1"/>
</dbReference>
<protein>
    <recommendedName>
        <fullName evidence="9">TFIIS N-terminal domain-containing protein</fullName>
    </recommendedName>
</protein>
<dbReference type="InterPro" id="IPR017923">
    <property type="entry name" value="TFIIS_N"/>
</dbReference>
<sequence>MHGGRQGEGRKRRRHMWPVPAPGTTATTATGASAIPGPPLVEAAAADSGASCPSSFLKDGRKICVGDCALFQSGNCPPFIGIVRWFTAGKEEHLKLGVNRLFRPSDIKIATGNLLEAAPNEVFYSFQKDEISAELLLHPCKVAFLRKGVQLPSGISSFVCRRVYDVANECLWWLTDQGYINERQEEVAQLLDKTQIEMHAAVQSGGRSPKQSNGPSTQPLKSTSDSVQSSSTSYPSQAKGRKRGDKGDLGSESVKRERCVKVDNVDSGNCKFEIMIKTEIAKIADKGGLINNDAVERLVQLMQLDRALDKLPVNLDALQTCNIGKSVNHLRGHRNLEIQKKARSLVDTWKKRVDAEMTKLEMTKLSETKSVGSNQAVSWPGKSGFSEVSQGGNRRSGSSEAAVKSGGAQTSSCKSLPSKIGHGDSNVKMNPGQSGSPKLPSVLSASVTIGTKDSQSKTGGSSWTGEPPMTIKEEKSSSSSQSQNNSQSCSSDHTKSMCSTWKEDARSSAAGSMNSGKTSGGTSRNRKSSTSFVGTTVSGIQKDSGSGRSRSLRNTASEKAPQPGTTGEKAVDVPVVDHGNNHRLIVRLPNPGRSPARSTSGGSFEDPSLTGSRASSPGVPEKNEHIDRRTKLNSGACQASIAADVNAESWQSNDLKGGVGSDDGDRSTTAVLDEERSSTDETVKAVGTSRGASSSEPKSGKSFEASLSSINALIESCVKYSEASASSGGDDSGMNLLASVAAGEISKSDVVSPTDSPGGNSPAAEDPYTVNEVQSTFSSDNVVTSVSGHPAVNAEDDHEKHGSIAAALQVRDESKQNCAVSISSSFCDSKSIVSTQETKSPGAYREHPVSALVSCKDTETIVKSEGKLDSVAADGPMSLLTSPPRVQSLSDEDSSKQFRKKRKASGSVTEGLSDFKRKAKSPSSELNVPLGDETGLHHVASPSIKHEKDSVEGASSCPADKQGIMDVSHDATPTDQLVHPATSVCPDYVCGNNDKAMTSSSTIINLDVVDELKKKESENMGEKIQLEASDNEKNDHTSIVAPALDRRIDSSSVPASHSVEDLEKDITQDLSSLEGSHVEASTMLEDEAGQFAKATCSNFSRAEEVGEKVASSLEASSAVISPVPDTSRNCDFDLNEGLCVDEGNPVEPVTPSVLGRSSSVHLPPFSLSPVSTVSSVPITVAAPAKGPFLSETLLKGKGEPGWKGSAATSAFRPAEPRKVQEMPLGMSDAPSSETTSSKQCRPVLDIDLNVADERVAEEIAVQSSSQERHSGSRGISNCDPPIRSSVGLDLDLNQVDDSTDNGQVPGNASRRLEVPLLPVRSASGTGGANVLRDFDLNNGPSLDEVSSEPVSQSQQTKAGSLPFIPSLRMNSNELGNLSTWFPPGNSYPAVAIPSFLPDRGDQPYPIVAGPSTQRILSSANGGSTFGSDLYRGSVLSSSPAMAFTPAAPFPYAGFPFGSSFPLASTSFSGGSMTHADSATGGGPCFPAIPTPLIGSAGAASSPYVRPYVISLHEGSTSSGTESSQKWGQQNLDLNAGPGGVDIEGRVERSPMASRQLSVPSSQAFAEEQVRMFQAAVSRGLKRKDPEGGWDAERFTYK</sequence>
<evidence type="ECO:0000259" key="6">
    <source>
        <dbReference type="PROSITE" id="PS51319"/>
    </source>
</evidence>
<feature type="compositionally biased region" description="Basic and acidic residues" evidence="4">
    <location>
        <begin position="621"/>
        <end position="630"/>
    </location>
</feature>
<evidence type="ECO:0000313" key="8">
    <source>
        <dbReference type="Proteomes" id="UP000652761"/>
    </source>
</evidence>
<dbReference type="EMBL" id="NMUH01000388">
    <property type="protein sequence ID" value="MQL78211.1"/>
    <property type="molecule type" value="Genomic_DNA"/>
</dbReference>
<evidence type="ECO:0000256" key="3">
    <source>
        <dbReference type="PROSITE-ProRule" id="PRU00649"/>
    </source>
</evidence>
<dbReference type="InterPro" id="IPR035441">
    <property type="entry name" value="TFIIS/LEDGF_dom_sf"/>
</dbReference>
<feature type="compositionally biased region" description="Low complexity" evidence="4">
    <location>
        <begin position="22"/>
        <end position="34"/>
    </location>
</feature>
<dbReference type="PROSITE" id="PS51038">
    <property type="entry name" value="BAH"/>
    <property type="match status" value="1"/>
</dbReference>
<evidence type="ECO:0000256" key="2">
    <source>
        <dbReference type="ARBA" id="ARBA00023242"/>
    </source>
</evidence>
<evidence type="ECO:0000256" key="1">
    <source>
        <dbReference type="ARBA" id="ARBA00004123"/>
    </source>
</evidence>
<dbReference type="OrthoDB" id="1917005at2759"/>
<feature type="domain" description="TFIIS N-terminal" evidence="6">
    <location>
        <begin position="278"/>
        <end position="356"/>
    </location>
</feature>
<evidence type="ECO:0000256" key="4">
    <source>
        <dbReference type="SAM" id="MobiDB-lite"/>
    </source>
</evidence>
<dbReference type="InterPro" id="IPR001025">
    <property type="entry name" value="BAH_dom"/>
</dbReference>
<proteinExistence type="predicted"/>
<feature type="domain" description="BAH" evidence="5">
    <location>
        <begin position="61"/>
        <end position="175"/>
    </location>
</feature>
<feature type="region of interest" description="Disordered" evidence="4">
    <location>
        <begin position="1339"/>
        <end position="1358"/>
    </location>
</feature>
<dbReference type="SMART" id="SM00509">
    <property type="entry name" value="TFS2N"/>
    <property type="match status" value="1"/>
</dbReference>
<feature type="compositionally biased region" description="Polar residues" evidence="4">
    <location>
        <begin position="879"/>
        <end position="889"/>
    </location>
</feature>
<feature type="compositionally biased region" description="Polar residues" evidence="4">
    <location>
        <begin position="749"/>
        <end position="759"/>
    </location>
</feature>
<keyword evidence="8" id="KW-1185">Reference proteome</keyword>
<feature type="compositionally biased region" description="Polar residues" evidence="4">
    <location>
        <begin position="427"/>
        <end position="436"/>
    </location>
</feature>
<feature type="compositionally biased region" description="Polar residues" evidence="4">
    <location>
        <begin position="541"/>
        <end position="557"/>
    </location>
</feature>
<feature type="region of interest" description="Disordered" evidence="4">
    <location>
        <begin position="1"/>
        <end position="34"/>
    </location>
</feature>
<feature type="region of interest" description="Disordered" evidence="4">
    <location>
        <begin position="747"/>
        <end position="767"/>
    </location>
</feature>
<dbReference type="Proteomes" id="UP000652761">
    <property type="component" value="Unassembled WGS sequence"/>
</dbReference>
<dbReference type="InterPro" id="IPR043151">
    <property type="entry name" value="BAH_sf"/>
</dbReference>
<organism evidence="7 8">
    <name type="scientific">Colocasia esculenta</name>
    <name type="common">Wild taro</name>
    <name type="synonym">Arum esculentum</name>
    <dbReference type="NCBI Taxonomy" id="4460"/>
    <lineage>
        <taxon>Eukaryota</taxon>
        <taxon>Viridiplantae</taxon>
        <taxon>Streptophyta</taxon>
        <taxon>Embryophyta</taxon>
        <taxon>Tracheophyta</taxon>
        <taxon>Spermatophyta</taxon>
        <taxon>Magnoliopsida</taxon>
        <taxon>Liliopsida</taxon>
        <taxon>Araceae</taxon>
        <taxon>Aroideae</taxon>
        <taxon>Colocasieae</taxon>
        <taxon>Colocasia</taxon>
    </lineage>
</organism>
<comment type="subcellular location">
    <subcellularLocation>
        <location evidence="1 3">Nucleus</location>
    </subcellularLocation>
</comment>
<feature type="region of interest" description="Disordered" evidence="4">
    <location>
        <begin position="366"/>
        <end position="631"/>
    </location>
</feature>
<feature type="compositionally biased region" description="Low complexity" evidence="4">
    <location>
        <begin position="528"/>
        <end position="539"/>
    </location>
</feature>
<evidence type="ECO:0000313" key="7">
    <source>
        <dbReference type="EMBL" id="MQL78211.1"/>
    </source>
</evidence>
<dbReference type="Gene3D" id="1.20.930.10">
    <property type="entry name" value="Conserved domain common to transcription factors TFIIS, elongin A, CRSP70"/>
    <property type="match status" value="1"/>
</dbReference>
<reference evidence="7" key="1">
    <citation type="submission" date="2017-07" db="EMBL/GenBank/DDBJ databases">
        <title>Taro Niue Genome Assembly and Annotation.</title>
        <authorList>
            <person name="Atibalentja N."/>
            <person name="Keating K."/>
            <person name="Fields C.J."/>
        </authorList>
    </citation>
    <scope>NUCLEOTIDE SEQUENCE</scope>
    <source>
        <strain evidence="7">Niue_2</strain>
        <tissue evidence="7">Leaf</tissue>
    </source>
</reference>
<dbReference type="PANTHER" id="PTHR46548:SF1">
    <property type="entry name" value="BAH AND TFIIS DOMAIN-CONTAINING PROTEIN-RELATED"/>
    <property type="match status" value="1"/>
</dbReference>
<gene>
    <name evidence="7" type="ORF">Taro_010631</name>
</gene>
<keyword evidence="2 3" id="KW-0539">Nucleus</keyword>
<feature type="compositionally biased region" description="Polar residues" evidence="4">
    <location>
        <begin position="443"/>
        <end position="464"/>
    </location>
</feature>
<name>A0A843U3V9_COLES</name>
<feature type="region of interest" description="Disordered" evidence="4">
    <location>
        <begin position="201"/>
        <end position="253"/>
    </location>
</feature>
<feature type="compositionally biased region" description="Polar residues" evidence="4">
    <location>
        <begin position="368"/>
        <end position="377"/>
    </location>
</feature>
<dbReference type="GO" id="GO:0003682">
    <property type="term" value="F:chromatin binding"/>
    <property type="evidence" value="ECO:0007669"/>
    <property type="project" value="InterPro"/>
</dbReference>
<evidence type="ECO:0000259" key="5">
    <source>
        <dbReference type="PROSITE" id="PS51038"/>
    </source>
</evidence>
<dbReference type="CDD" id="cd00183">
    <property type="entry name" value="TFIIS_I"/>
    <property type="match status" value="1"/>
</dbReference>
<accession>A0A843U3V9</accession>
<dbReference type="Pfam" id="PF08711">
    <property type="entry name" value="Med26"/>
    <property type="match status" value="1"/>
</dbReference>
<feature type="compositionally biased region" description="Basic and acidic residues" evidence="4">
    <location>
        <begin position="673"/>
        <end position="683"/>
    </location>
</feature>
<dbReference type="Gene3D" id="2.30.30.490">
    <property type="match status" value="1"/>
</dbReference>
<dbReference type="SUPFAM" id="SSF47676">
    <property type="entry name" value="Conserved domain common to transcription factors TFIIS, elongin A, CRSP70"/>
    <property type="match status" value="1"/>
</dbReference>
<feature type="compositionally biased region" description="Low complexity" evidence="4">
    <location>
        <begin position="477"/>
        <end position="491"/>
    </location>
</feature>
<dbReference type="PROSITE" id="PS51319">
    <property type="entry name" value="TFIIS_N"/>
    <property type="match status" value="1"/>
</dbReference>
<comment type="caution">
    <text evidence="7">The sequence shown here is derived from an EMBL/GenBank/DDBJ whole genome shotgun (WGS) entry which is preliminary data.</text>
</comment>
<evidence type="ECO:0008006" key="9">
    <source>
        <dbReference type="Google" id="ProtNLM"/>
    </source>
</evidence>
<feature type="region of interest" description="Disordered" evidence="4">
    <location>
        <begin position="1260"/>
        <end position="1281"/>
    </location>
</feature>
<feature type="region of interest" description="Disordered" evidence="4">
    <location>
        <begin position="1196"/>
        <end position="1218"/>
    </location>
</feature>
<feature type="compositionally biased region" description="Polar residues" evidence="4">
    <location>
        <begin position="386"/>
        <end position="399"/>
    </location>
</feature>
<feature type="compositionally biased region" description="Low complexity" evidence="4">
    <location>
        <begin position="222"/>
        <end position="236"/>
    </location>
</feature>
<dbReference type="SMART" id="SM00439">
    <property type="entry name" value="BAH"/>
    <property type="match status" value="1"/>
</dbReference>
<feature type="compositionally biased region" description="Polar residues" evidence="4">
    <location>
        <begin position="205"/>
        <end position="221"/>
    </location>
</feature>
<dbReference type="GO" id="GO:0005634">
    <property type="term" value="C:nucleus"/>
    <property type="evidence" value="ECO:0007669"/>
    <property type="project" value="UniProtKB-SubCell"/>
</dbReference>
<feature type="compositionally biased region" description="Polar residues" evidence="4">
    <location>
        <begin position="509"/>
        <end position="523"/>
    </location>
</feature>